<feature type="domain" description="DUF362" evidence="1">
    <location>
        <begin position="174"/>
        <end position="365"/>
    </location>
</feature>
<dbReference type="KEGG" id="drt:Dret_0386"/>
<dbReference type="OrthoDB" id="9807879at2"/>
<reference evidence="3" key="1">
    <citation type="submission" date="2009-09" db="EMBL/GenBank/DDBJ databases">
        <title>The complete chromosome of Desulfohalobium retbaense DSM 5692.</title>
        <authorList>
            <consortium name="US DOE Joint Genome Institute (JGI-PGF)"/>
            <person name="Lucas S."/>
            <person name="Copeland A."/>
            <person name="Lapidus A."/>
            <person name="Glavina del Rio T."/>
            <person name="Dalin E."/>
            <person name="Tice H."/>
            <person name="Bruce D."/>
            <person name="Goodwin L."/>
            <person name="Pitluck S."/>
            <person name="Kyrpides N."/>
            <person name="Mavromatis K."/>
            <person name="Ivanova N."/>
            <person name="Mikhailova N."/>
            <person name="Munk A.C."/>
            <person name="Brettin T."/>
            <person name="Detter J.C."/>
            <person name="Han C."/>
            <person name="Tapia R."/>
            <person name="Larimer F."/>
            <person name="Land M."/>
            <person name="Hauser L."/>
            <person name="Markowitz V."/>
            <person name="Cheng J.-F."/>
            <person name="Hugenholtz P."/>
            <person name="Woyke T."/>
            <person name="Wu D."/>
            <person name="Spring S."/>
            <person name="Klenk H.-P."/>
            <person name="Eisen J.A."/>
        </authorList>
    </citation>
    <scope>NUCLEOTIDE SEQUENCE [LARGE SCALE GENOMIC DNA]</scope>
    <source>
        <strain evidence="3">DSM 5692</strain>
    </source>
</reference>
<reference evidence="2 3" key="2">
    <citation type="journal article" date="2010" name="Stand. Genomic Sci.">
        <title>Complete genome sequence of Desulfohalobium retbaense type strain (HR(100)).</title>
        <authorList>
            <person name="Spring S."/>
            <person name="Nolan M."/>
            <person name="Lapidus A."/>
            <person name="Glavina Del Rio T."/>
            <person name="Copeland A."/>
            <person name="Tice H."/>
            <person name="Cheng J.F."/>
            <person name="Lucas S."/>
            <person name="Land M."/>
            <person name="Chen F."/>
            <person name="Bruce D."/>
            <person name="Goodwin L."/>
            <person name="Pitluck S."/>
            <person name="Ivanova N."/>
            <person name="Mavromatis K."/>
            <person name="Mikhailova N."/>
            <person name="Pati A."/>
            <person name="Chen A."/>
            <person name="Palaniappan K."/>
            <person name="Hauser L."/>
            <person name="Chang Y.J."/>
            <person name="Jeffries C.D."/>
            <person name="Munk C."/>
            <person name="Kiss H."/>
            <person name="Chain P."/>
            <person name="Han C."/>
            <person name="Brettin T."/>
            <person name="Detter J.C."/>
            <person name="Schuler E."/>
            <person name="Goker M."/>
            <person name="Rohde M."/>
            <person name="Bristow J."/>
            <person name="Eisen J.A."/>
            <person name="Markowitz V."/>
            <person name="Hugenholtz P."/>
            <person name="Kyrpides N.C."/>
            <person name="Klenk H.P."/>
        </authorList>
    </citation>
    <scope>NUCLEOTIDE SEQUENCE [LARGE SCALE GENOMIC DNA]</scope>
    <source>
        <strain evidence="2 3">DSM 5692</strain>
    </source>
</reference>
<dbReference type="EMBL" id="CP001734">
    <property type="protein sequence ID" value="ACV67686.1"/>
    <property type="molecule type" value="Genomic_DNA"/>
</dbReference>
<dbReference type="AlphaFoldDB" id="C8X061"/>
<organism evidence="2 3">
    <name type="scientific">Desulfohalobium retbaense (strain ATCC 49708 / DSM 5692 / JCM 16813 / HR100)</name>
    <dbReference type="NCBI Taxonomy" id="485915"/>
    <lineage>
        <taxon>Bacteria</taxon>
        <taxon>Pseudomonadati</taxon>
        <taxon>Thermodesulfobacteriota</taxon>
        <taxon>Desulfovibrionia</taxon>
        <taxon>Desulfovibrionales</taxon>
        <taxon>Desulfohalobiaceae</taxon>
        <taxon>Desulfohalobium</taxon>
    </lineage>
</organism>
<gene>
    <name evidence="2" type="ordered locus">Dret_0386</name>
</gene>
<dbReference type="Pfam" id="PF04015">
    <property type="entry name" value="DUF362"/>
    <property type="match status" value="2"/>
</dbReference>
<dbReference type="eggNOG" id="COG2006">
    <property type="taxonomic scope" value="Bacteria"/>
</dbReference>
<keyword evidence="3" id="KW-1185">Reference proteome</keyword>
<evidence type="ECO:0000313" key="2">
    <source>
        <dbReference type="EMBL" id="ACV67686.1"/>
    </source>
</evidence>
<dbReference type="HOGENOM" id="CLU_562166_0_0_7"/>
<dbReference type="InterPro" id="IPR007160">
    <property type="entry name" value="DUF362"/>
</dbReference>
<dbReference type="RefSeq" id="WP_015750845.1">
    <property type="nucleotide sequence ID" value="NC_013223.1"/>
</dbReference>
<dbReference type="Proteomes" id="UP000001052">
    <property type="component" value="Chromosome"/>
</dbReference>
<name>C8X061_DESRD</name>
<proteinExistence type="predicted"/>
<evidence type="ECO:0000259" key="1">
    <source>
        <dbReference type="Pfam" id="PF04015"/>
    </source>
</evidence>
<accession>C8X061</accession>
<evidence type="ECO:0000313" key="3">
    <source>
        <dbReference type="Proteomes" id="UP000001052"/>
    </source>
</evidence>
<feature type="domain" description="DUF362" evidence="1">
    <location>
        <begin position="25"/>
        <end position="116"/>
    </location>
</feature>
<sequence length="434" mass="48784">MNVDIQYKSLSLDKNNIDVRPGDWVVIKPNLVKECKESDESEWESVITSPALIDRVCEIVCEKLNGKGKISICDAPQTDSSFFKISERAGLYAIAKKYMARYQISIEVFDLRNEEWTNKKGIISERKKLSGDPQGSIAFNVGRASFFYGYRGEGKYYGADYDSAIVNKHHCGEKQEYLICATPVLCDVLINMPKLKTHKKTGVTLSLKNLVGINADKNWLPHHTEGDPSSGGDQFPELSFKKRLEQVAVRNVRRMALAIPLLGPKMAQYLRKAGTKTFGSGDEVIRSGNWYGNDTTWRMVLDLNRCLLYGNPDGTLRTSNPKRYYTVIDGIVGMEGNGPMQGEPVASDLVISGADPVATDMVAAKLMGFDWRKIPVIREAFKVQNYPITLSSPKEVYISSNNSEWCGLFSDIEKKNFLSFKPHFGWQGHIEYEK</sequence>
<protein>
    <recommendedName>
        <fullName evidence="1">DUF362 domain-containing protein</fullName>
    </recommendedName>
</protein>
<dbReference type="STRING" id="485915.Dret_0386"/>